<evidence type="ECO:0000313" key="2">
    <source>
        <dbReference type="EMBL" id="MEO3991085.1"/>
    </source>
</evidence>
<proteinExistence type="predicted"/>
<dbReference type="PROSITE" id="PS50943">
    <property type="entry name" value="HTH_CROC1"/>
    <property type="match status" value="1"/>
</dbReference>
<keyword evidence="3" id="KW-1185">Reference proteome</keyword>
<dbReference type="RefSeq" id="WP_347795423.1">
    <property type="nucleotide sequence ID" value="NZ_JAYMYY010000004.1"/>
</dbReference>
<dbReference type="CDD" id="cd00093">
    <property type="entry name" value="HTH_XRE"/>
    <property type="match status" value="1"/>
</dbReference>
<dbReference type="EMBL" id="JAYMYY010000004">
    <property type="protein sequence ID" value="MEO3991085.1"/>
    <property type="molecule type" value="Genomic_DNA"/>
</dbReference>
<protein>
    <submittedName>
        <fullName evidence="2">Helix-turn-helix transcriptional regulator</fullName>
    </submittedName>
</protein>
<sequence>MTDNDRDDDIKKTIARLREQNRQPYSTSGVAAPNLQAQEEKLLRTRVTENIERIDTAERNALMNAISLQLLMGNITQGEALKRMRINLVGMKQDAYAQLVGVSRKTISDIENNKINNSIETLNKVFKPFGLQLGLIPSSPQRLINLLNSAEK</sequence>
<evidence type="ECO:0000259" key="1">
    <source>
        <dbReference type="PROSITE" id="PS50943"/>
    </source>
</evidence>
<dbReference type="InterPro" id="IPR001387">
    <property type="entry name" value="Cro/C1-type_HTH"/>
</dbReference>
<gene>
    <name evidence="2" type="ORF">VSR74_14830</name>
</gene>
<dbReference type="SUPFAM" id="SSF47413">
    <property type="entry name" value="lambda repressor-like DNA-binding domains"/>
    <property type="match status" value="1"/>
</dbReference>
<comment type="caution">
    <text evidence="2">The sequence shown here is derived from an EMBL/GenBank/DDBJ whole genome shotgun (WGS) entry which is preliminary data.</text>
</comment>
<evidence type="ECO:0000313" key="3">
    <source>
        <dbReference type="Proteomes" id="UP001444146"/>
    </source>
</evidence>
<feature type="domain" description="HTH cro/C1-type" evidence="1">
    <location>
        <begin position="81"/>
        <end position="136"/>
    </location>
</feature>
<dbReference type="Gene3D" id="1.10.260.40">
    <property type="entry name" value="lambda repressor-like DNA-binding domains"/>
    <property type="match status" value="1"/>
</dbReference>
<reference evidence="2 3" key="1">
    <citation type="submission" date="2024-01" db="EMBL/GenBank/DDBJ databases">
        <title>Pseudocitrobacter sp. Endophytic strain Cyp-38L.</title>
        <authorList>
            <person name="Amer M.A."/>
            <person name="Hamed S.M."/>
        </authorList>
    </citation>
    <scope>NUCLEOTIDE SEQUENCE [LARGE SCALE GENOMIC DNA]</scope>
    <source>
        <strain evidence="2 3">Cyp38S</strain>
    </source>
</reference>
<organism evidence="2 3">
    <name type="scientific">Pseudocitrobacter cyperus</name>
    <dbReference type="NCBI Taxonomy" id="3112843"/>
    <lineage>
        <taxon>Bacteria</taxon>
        <taxon>Pseudomonadati</taxon>
        <taxon>Pseudomonadota</taxon>
        <taxon>Gammaproteobacteria</taxon>
        <taxon>Enterobacterales</taxon>
        <taxon>Enterobacteriaceae</taxon>
        <taxon>Pseudocitrobacter</taxon>
    </lineage>
</organism>
<dbReference type="InterPro" id="IPR010982">
    <property type="entry name" value="Lambda_DNA-bd_dom_sf"/>
</dbReference>
<dbReference type="SMART" id="SM00530">
    <property type="entry name" value="HTH_XRE"/>
    <property type="match status" value="1"/>
</dbReference>
<name>A0ABV0HLC6_9ENTR</name>
<dbReference type="Pfam" id="PF01381">
    <property type="entry name" value="HTH_3"/>
    <property type="match status" value="1"/>
</dbReference>
<dbReference type="Proteomes" id="UP001444146">
    <property type="component" value="Unassembled WGS sequence"/>
</dbReference>
<accession>A0ABV0HLC6</accession>